<evidence type="ECO:0000256" key="5">
    <source>
        <dbReference type="SAM" id="Phobius"/>
    </source>
</evidence>
<keyword evidence="4 5" id="KW-0472">Membrane</keyword>
<dbReference type="Proteomes" id="UP000812966">
    <property type="component" value="Unassembled WGS sequence"/>
</dbReference>
<dbReference type="AlphaFoldDB" id="A0A8K0JIX3"/>
<dbReference type="Pfam" id="PF13664">
    <property type="entry name" value="DUF4149"/>
    <property type="match status" value="1"/>
</dbReference>
<dbReference type="GO" id="GO:0016020">
    <property type="term" value="C:membrane"/>
    <property type="evidence" value="ECO:0007669"/>
    <property type="project" value="UniProtKB-SubCell"/>
</dbReference>
<evidence type="ECO:0000313" key="7">
    <source>
        <dbReference type="EMBL" id="KAG7531345.1"/>
    </source>
</evidence>
<feature type="domain" description="TMEM205-like" evidence="6">
    <location>
        <begin position="27"/>
        <end position="143"/>
    </location>
</feature>
<gene>
    <name evidence="7" type="ORF">FFLO_04406</name>
</gene>
<evidence type="ECO:0000256" key="3">
    <source>
        <dbReference type="ARBA" id="ARBA00022989"/>
    </source>
</evidence>
<dbReference type="PANTHER" id="PTHR23241">
    <property type="entry name" value="LATE EMBRYOGENESIS ABUNDANT PLANTS LEA-RELATED"/>
    <property type="match status" value="1"/>
</dbReference>
<dbReference type="InterPro" id="IPR025423">
    <property type="entry name" value="TMEM205-like"/>
</dbReference>
<evidence type="ECO:0000256" key="4">
    <source>
        <dbReference type="ARBA" id="ARBA00023136"/>
    </source>
</evidence>
<proteinExistence type="predicted"/>
<keyword evidence="3 5" id="KW-1133">Transmembrane helix</keyword>
<evidence type="ECO:0000259" key="6">
    <source>
        <dbReference type="Pfam" id="PF13664"/>
    </source>
</evidence>
<keyword evidence="2 5" id="KW-0812">Transmembrane</keyword>
<feature type="transmembrane region" description="Helical" evidence="5">
    <location>
        <begin position="68"/>
        <end position="89"/>
    </location>
</feature>
<dbReference type="OrthoDB" id="1641132at2759"/>
<evidence type="ECO:0000256" key="1">
    <source>
        <dbReference type="ARBA" id="ARBA00004370"/>
    </source>
</evidence>
<protein>
    <recommendedName>
        <fullName evidence="6">TMEM205-like domain-containing protein</fullName>
    </recommendedName>
</protein>
<keyword evidence="8" id="KW-1185">Reference proteome</keyword>
<comment type="subcellular location">
    <subcellularLocation>
        <location evidence="1">Membrane</location>
    </subcellularLocation>
</comment>
<feature type="transmembrane region" description="Helical" evidence="5">
    <location>
        <begin position="109"/>
        <end position="132"/>
    </location>
</feature>
<reference evidence="7" key="1">
    <citation type="submission" date="2020-04" db="EMBL/GenBank/DDBJ databases">
        <title>Analysis of mating type loci in Filobasidium floriforme.</title>
        <authorList>
            <person name="Nowrousian M."/>
        </authorList>
    </citation>
    <scope>NUCLEOTIDE SEQUENCE</scope>
    <source>
        <strain evidence="7">CBS 6242</strain>
    </source>
</reference>
<comment type="caution">
    <text evidence="7">The sequence shown here is derived from an EMBL/GenBank/DDBJ whole genome shotgun (WGS) entry which is preliminary data.</text>
</comment>
<dbReference type="PANTHER" id="PTHR23241:SF102">
    <property type="entry name" value="LD23009P"/>
    <property type="match status" value="1"/>
</dbReference>
<sequence>MGIVTSTLRSVNAWAHLPSTLRAGYVLGWGALFGANIWNSFIGGIIAFKTLPRQVFGNLQSRQFPIFFAYSTFLSLGLLTLDLKLRPALLTSFKHSPFQTLMALNGREFWGSTAGLSVVTGLVHAVNGLVVTPKASEVMFERHRLERIEGKSSDSRNPSKEMQTLNSRFTKLHSASSTLNTVGLITTGLIGWKIGSVGFGPRGSGGLGVMP</sequence>
<name>A0A8K0JIX3_9TREE</name>
<organism evidence="7 8">
    <name type="scientific">Filobasidium floriforme</name>
    <dbReference type="NCBI Taxonomy" id="5210"/>
    <lineage>
        <taxon>Eukaryota</taxon>
        <taxon>Fungi</taxon>
        <taxon>Dikarya</taxon>
        <taxon>Basidiomycota</taxon>
        <taxon>Agaricomycotina</taxon>
        <taxon>Tremellomycetes</taxon>
        <taxon>Filobasidiales</taxon>
        <taxon>Filobasidiaceae</taxon>
        <taxon>Filobasidium</taxon>
    </lineage>
</organism>
<evidence type="ECO:0000256" key="2">
    <source>
        <dbReference type="ARBA" id="ARBA00022692"/>
    </source>
</evidence>
<dbReference type="EMBL" id="JABELV010000093">
    <property type="protein sequence ID" value="KAG7531345.1"/>
    <property type="molecule type" value="Genomic_DNA"/>
</dbReference>
<dbReference type="InterPro" id="IPR053009">
    <property type="entry name" value="Xanthocillin_Biosynth-Assoc"/>
</dbReference>
<evidence type="ECO:0000313" key="8">
    <source>
        <dbReference type="Proteomes" id="UP000812966"/>
    </source>
</evidence>
<feature type="transmembrane region" description="Helical" evidence="5">
    <location>
        <begin position="26"/>
        <end position="48"/>
    </location>
</feature>
<accession>A0A8K0JIX3</accession>